<reference evidence="7" key="1">
    <citation type="submission" date="2024-02" db="UniProtKB">
        <authorList>
            <consortium name="WormBaseParasite"/>
        </authorList>
    </citation>
    <scope>IDENTIFICATION</scope>
</reference>
<dbReference type="PANTHER" id="PTHR15036">
    <property type="entry name" value="PIKACHURIN-LIKE PROTEIN"/>
    <property type="match status" value="1"/>
</dbReference>
<evidence type="ECO:0000256" key="2">
    <source>
        <dbReference type="PROSITE-ProRule" id="PRU00076"/>
    </source>
</evidence>
<dbReference type="PROSITE" id="PS50026">
    <property type="entry name" value="EGF_3"/>
    <property type="match status" value="1"/>
</dbReference>
<evidence type="ECO:0000259" key="4">
    <source>
        <dbReference type="PROSITE" id="PS50025"/>
    </source>
</evidence>
<dbReference type="SMART" id="SM00282">
    <property type="entry name" value="LamG"/>
    <property type="match status" value="1"/>
</dbReference>
<sequence>MFIYSLEKDHWHGGVGRVEEEEIGCKGVDCGYGRCLQTTQLSQPFCVCPQGKTGDKCAQDLTKVALKIGKSMGTGVYLNRVYTSVESSTNANFSLDFRTKEQEGVLWWEGAWTGDSSSRDFLVIFVKNGQIHVGIDLGKDSPSSASKFKAVQVKGKRVDNGEWHAIQMKRMKTRLLVEVDGVAKIQIVTTEGSQELDTNGFVYLGGKADLPTILPIRRPLEGCVRNVRLDQIPVDLIAHSLPIQRSLVKC</sequence>
<evidence type="ECO:0000313" key="6">
    <source>
        <dbReference type="Proteomes" id="UP000887575"/>
    </source>
</evidence>
<evidence type="ECO:0000259" key="5">
    <source>
        <dbReference type="PROSITE" id="PS50026"/>
    </source>
</evidence>
<dbReference type="SUPFAM" id="SSF49899">
    <property type="entry name" value="Concanavalin A-like lectins/glucanases"/>
    <property type="match status" value="1"/>
</dbReference>
<feature type="disulfide bond" evidence="2">
    <location>
        <begin position="25"/>
        <end position="35"/>
    </location>
</feature>
<accession>A0AAF3F4X7</accession>
<evidence type="ECO:0000313" key="7">
    <source>
        <dbReference type="WBParaSite" id="MBELARI_LOCUS21598"/>
    </source>
</evidence>
<dbReference type="CDD" id="cd00110">
    <property type="entry name" value="LamG"/>
    <property type="match status" value="1"/>
</dbReference>
<evidence type="ECO:0008006" key="8">
    <source>
        <dbReference type="Google" id="ProtNLM"/>
    </source>
</evidence>
<keyword evidence="1 2" id="KW-1015">Disulfide bond</keyword>
<dbReference type="Pfam" id="PF02210">
    <property type="entry name" value="Laminin_G_2"/>
    <property type="match status" value="1"/>
</dbReference>
<dbReference type="InterPro" id="IPR050372">
    <property type="entry name" value="Neurexin-related_CASP"/>
</dbReference>
<comment type="caution">
    <text evidence="2">Lacks conserved residue(s) required for the propagation of feature annotation.</text>
</comment>
<protein>
    <recommendedName>
        <fullName evidence="8">Laminin G domain-containing protein</fullName>
    </recommendedName>
</protein>
<dbReference type="PROSITE" id="PS50025">
    <property type="entry name" value="LAM_G_DOMAIN"/>
    <property type="match status" value="1"/>
</dbReference>
<dbReference type="PROSITE" id="PS00022">
    <property type="entry name" value="EGF_1"/>
    <property type="match status" value="1"/>
</dbReference>
<feature type="disulfide bond" evidence="2">
    <location>
        <begin position="48"/>
        <end position="57"/>
    </location>
</feature>
<dbReference type="Proteomes" id="UP000887575">
    <property type="component" value="Unassembled WGS sequence"/>
</dbReference>
<dbReference type="AlphaFoldDB" id="A0AAF3F4X7"/>
<dbReference type="Gene3D" id="2.60.120.200">
    <property type="match status" value="1"/>
</dbReference>
<feature type="domain" description="EGF-like" evidence="5">
    <location>
        <begin position="21"/>
        <end position="58"/>
    </location>
</feature>
<evidence type="ECO:0000256" key="1">
    <source>
        <dbReference type="ARBA" id="ARBA00023157"/>
    </source>
</evidence>
<dbReference type="InterPro" id="IPR013320">
    <property type="entry name" value="ConA-like_dom_sf"/>
</dbReference>
<organism evidence="6 7">
    <name type="scientific">Mesorhabditis belari</name>
    <dbReference type="NCBI Taxonomy" id="2138241"/>
    <lineage>
        <taxon>Eukaryota</taxon>
        <taxon>Metazoa</taxon>
        <taxon>Ecdysozoa</taxon>
        <taxon>Nematoda</taxon>
        <taxon>Chromadorea</taxon>
        <taxon>Rhabditida</taxon>
        <taxon>Rhabditina</taxon>
        <taxon>Rhabditomorpha</taxon>
        <taxon>Rhabditoidea</taxon>
        <taxon>Rhabditidae</taxon>
        <taxon>Mesorhabditinae</taxon>
        <taxon>Mesorhabditis</taxon>
    </lineage>
</organism>
<name>A0AAF3F4X7_9BILA</name>
<feature type="disulfide bond" evidence="3">
    <location>
        <begin position="223"/>
        <end position="250"/>
    </location>
</feature>
<dbReference type="InterPro" id="IPR001791">
    <property type="entry name" value="Laminin_G"/>
</dbReference>
<keyword evidence="6" id="KW-1185">Reference proteome</keyword>
<dbReference type="WBParaSite" id="MBELARI_LOCUS21598">
    <property type="protein sequence ID" value="MBELARI_LOCUS21598"/>
    <property type="gene ID" value="MBELARI_LOCUS21598"/>
</dbReference>
<evidence type="ECO:0000256" key="3">
    <source>
        <dbReference type="PROSITE-ProRule" id="PRU00122"/>
    </source>
</evidence>
<dbReference type="InterPro" id="IPR000742">
    <property type="entry name" value="EGF"/>
</dbReference>
<keyword evidence="2" id="KW-0245">EGF-like domain</keyword>
<dbReference type="PANTHER" id="PTHR15036:SF85">
    <property type="entry name" value="SP2353, ISOFORM A"/>
    <property type="match status" value="1"/>
</dbReference>
<dbReference type="GO" id="GO:0016020">
    <property type="term" value="C:membrane"/>
    <property type="evidence" value="ECO:0007669"/>
    <property type="project" value="UniProtKB-SubCell"/>
</dbReference>
<feature type="domain" description="Laminin G" evidence="4">
    <location>
        <begin position="65"/>
        <end position="250"/>
    </location>
</feature>
<proteinExistence type="predicted"/>